<dbReference type="AlphaFoldDB" id="A0A0D2LNE5"/>
<accession>A0A0D2LNE5</accession>
<keyword evidence="2" id="KW-1185">Reference proteome</keyword>
<name>A0A0D2LNE5_HYPSF</name>
<protein>
    <submittedName>
        <fullName evidence="1">Uncharacterized protein</fullName>
    </submittedName>
</protein>
<dbReference type="Proteomes" id="UP000054270">
    <property type="component" value="Unassembled WGS sequence"/>
</dbReference>
<reference evidence="2" key="1">
    <citation type="submission" date="2014-04" db="EMBL/GenBank/DDBJ databases">
        <title>Evolutionary Origins and Diversification of the Mycorrhizal Mutualists.</title>
        <authorList>
            <consortium name="DOE Joint Genome Institute"/>
            <consortium name="Mycorrhizal Genomics Consortium"/>
            <person name="Kohler A."/>
            <person name="Kuo A."/>
            <person name="Nagy L.G."/>
            <person name="Floudas D."/>
            <person name="Copeland A."/>
            <person name="Barry K.W."/>
            <person name="Cichocki N."/>
            <person name="Veneault-Fourrey C."/>
            <person name="LaButti K."/>
            <person name="Lindquist E.A."/>
            <person name="Lipzen A."/>
            <person name="Lundell T."/>
            <person name="Morin E."/>
            <person name="Murat C."/>
            <person name="Riley R."/>
            <person name="Ohm R."/>
            <person name="Sun H."/>
            <person name="Tunlid A."/>
            <person name="Henrissat B."/>
            <person name="Grigoriev I.V."/>
            <person name="Hibbett D.S."/>
            <person name="Martin F."/>
        </authorList>
    </citation>
    <scope>NUCLEOTIDE SEQUENCE [LARGE SCALE GENOMIC DNA]</scope>
    <source>
        <strain evidence="2">FD-334 SS-4</strain>
    </source>
</reference>
<evidence type="ECO:0000313" key="1">
    <source>
        <dbReference type="EMBL" id="KJA29592.1"/>
    </source>
</evidence>
<evidence type="ECO:0000313" key="2">
    <source>
        <dbReference type="Proteomes" id="UP000054270"/>
    </source>
</evidence>
<organism evidence="1 2">
    <name type="scientific">Hypholoma sublateritium (strain FD-334 SS-4)</name>
    <dbReference type="NCBI Taxonomy" id="945553"/>
    <lineage>
        <taxon>Eukaryota</taxon>
        <taxon>Fungi</taxon>
        <taxon>Dikarya</taxon>
        <taxon>Basidiomycota</taxon>
        <taxon>Agaricomycotina</taxon>
        <taxon>Agaricomycetes</taxon>
        <taxon>Agaricomycetidae</taxon>
        <taxon>Agaricales</taxon>
        <taxon>Agaricineae</taxon>
        <taxon>Strophariaceae</taxon>
        <taxon>Hypholoma</taxon>
    </lineage>
</organism>
<dbReference type="EMBL" id="KN817518">
    <property type="protein sequence ID" value="KJA29592.1"/>
    <property type="molecule type" value="Genomic_DNA"/>
</dbReference>
<gene>
    <name evidence="1" type="ORF">HYPSUDRAFT_81247</name>
</gene>
<proteinExistence type="predicted"/>
<sequence length="273" mass="30510">MPAEKKPRSIHRRLKGYPRSFFDNNFDRVRPGFSKQPLHLSGESAASKAVNFSEEAHLIHHEARSAASSNYIEPHFGNTQPQPFQWSPGLLPYPMPVLPDNYSAVNIYPPISDNGTQYYCRWQPETNNLLVDAYYEDSSSVYNECGSHGAAEPEDTNDFQNNLQWDYQSRLQVNITDSPASNFVHGYNSTGIYTPHPGTVPYLSAPVAPTVEEVRALVLQSTPPPGFGNWVETVPRISNYDYAEISGGEVAEEGRTADSNYFIPNAVDENPHT</sequence>